<dbReference type="RefSeq" id="WP_243304709.1">
    <property type="nucleotide sequence ID" value="NZ_JALGBI010000001.1"/>
</dbReference>
<name>A0A9X1VSB7_9BURK</name>
<feature type="chain" id="PRO_5040919470" description="PXPV repeat-containing protein" evidence="1">
    <location>
        <begin position="25"/>
        <end position="125"/>
    </location>
</feature>
<evidence type="ECO:0000313" key="3">
    <source>
        <dbReference type="Proteomes" id="UP001139447"/>
    </source>
</evidence>
<dbReference type="InterPro" id="IPR024446">
    <property type="entry name" value="PXPV"/>
</dbReference>
<comment type="caution">
    <text evidence="2">The sequence shown here is derived from an EMBL/GenBank/DDBJ whole genome shotgun (WGS) entry which is preliminary data.</text>
</comment>
<evidence type="ECO:0000256" key="1">
    <source>
        <dbReference type="SAM" id="SignalP"/>
    </source>
</evidence>
<dbReference type="Pfam" id="PF12778">
    <property type="entry name" value="PXPV"/>
    <property type="match status" value="2"/>
</dbReference>
<dbReference type="EMBL" id="JALGBI010000001">
    <property type="protein sequence ID" value="MCJ0762447.1"/>
    <property type="molecule type" value="Genomic_DNA"/>
</dbReference>
<protein>
    <recommendedName>
        <fullName evidence="4">PXPV repeat-containing protein</fullName>
    </recommendedName>
</protein>
<evidence type="ECO:0008006" key="4">
    <source>
        <dbReference type="Google" id="ProtNLM"/>
    </source>
</evidence>
<proteinExistence type="predicted"/>
<feature type="signal peptide" evidence="1">
    <location>
        <begin position="1"/>
        <end position="24"/>
    </location>
</feature>
<accession>A0A9X1VSB7</accession>
<keyword evidence="3" id="KW-1185">Reference proteome</keyword>
<dbReference type="AlphaFoldDB" id="A0A9X1VSB7"/>
<dbReference type="Proteomes" id="UP001139447">
    <property type="component" value="Unassembled WGS sequence"/>
</dbReference>
<organism evidence="2 3">
    <name type="scientific">Variovorax terrae</name>
    <dbReference type="NCBI Taxonomy" id="2923278"/>
    <lineage>
        <taxon>Bacteria</taxon>
        <taxon>Pseudomonadati</taxon>
        <taxon>Pseudomonadota</taxon>
        <taxon>Betaproteobacteria</taxon>
        <taxon>Burkholderiales</taxon>
        <taxon>Comamonadaceae</taxon>
        <taxon>Variovorax</taxon>
    </lineage>
</organism>
<keyword evidence="1" id="KW-0732">Signal</keyword>
<gene>
    <name evidence="2" type="ORF">MMF98_04410</name>
</gene>
<sequence length="125" mass="13423">MKFNRSVYISAAAAVLAVAGLATAGAARAGGVSWSVGVSSPGVVVGVSNAPPVYYAPQPVYVQPQPVYVQPAPVYVQPRTVYYAPQPVYVQPAPVYVRPMPVYRVGWVAPGWRYRHEGRHGGGRW</sequence>
<reference evidence="2" key="1">
    <citation type="submission" date="2022-03" db="EMBL/GenBank/DDBJ databases">
        <authorList>
            <person name="Woo C.Y."/>
        </authorList>
    </citation>
    <scope>NUCLEOTIDE SEQUENCE</scope>
    <source>
        <strain evidence="2">CYS-02</strain>
    </source>
</reference>
<evidence type="ECO:0000313" key="2">
    <source>
        <dbReference type="EMBL" id="MCJ0762447.1"/>
    </source>
</evidence>